<gene>
    <name evidence="1" type="ORF">DPMN_128683</name>
</gene>
<dbReference type="Proteomes" id="UP000828390">
    <property type="component" value="Unassembled WGS sequence"/>
</dbReference>
<name>A0A9D4H7N6_DREPO</name>
<reference evidence="1" key="2">
    <citation type="submission" date="2020-11" db="EMBL/GenBank/DDBJ databases">
        <authorList>
            <person name="McCartney M.A."/>
            <person name="Auch B."/>
            <person name="Kono T."/>
            <person name="Mallez S."/>
            <person name="Becker A."/>
            <person name="Gohl D.M."/>
            <person name="Silverstein K.A.T."/>
            <person name="Koren S."/>
            <person name="Bechman K.B."/>
            <person name="Herman A."/>
            <person name="Abrahante J.E."/>
            <person name="Garbe J."/>
        </authorList>
    </citation>
    <scope>NUCLEOTIDE SEQUENCE</scope>
    <source>
        <strain evidence="1">Duluth1</strain>
        <tissue evidence="1">Whole animal</tissue>
    </source>
</reference>
<reference evidence="1" key="1">
    <citation type="journal article" date="2019" name="bioRxiv">
        <title>The Genome of the Zebra Mussel, Dreissena polymorpha: A Resource for Invasive Species Research.</title>
        <authorList>
            <person name="McCartney M.A."/>
            <person name="Auch B."/>
            <person name="Kono T."/>
            <person name="Mallez S."/>
            <person name="Zhang Y."/>
            <person name="Obille A."/>
            <person name="Becker A."/>
            <person name="Abrahante J.E."/>
            <person name="Garbe J."/>
            <person name="Badalamenti J.P."/>
            <person name="Herman A."/>
            <person name="Mangelson H."/>
            <person name="Liachko I."/>
            <person name="Sullivan S."/>
            <person name="Sone E.D."/>
            <person name="Koren S."/>
            <person name="Silverstein K.A.T."/>
            <person name="Beckman K.B."/>
            <person name="Gohl D.M."/>
        </authorList>
    </citation>
    <scope>NUCLEOTIDE SEQUENCE</scope>
    <source>
        <strain evidence="1">Duluth1</strain>
        <tissue evidence="1">Whole animal</tissue>
    </source>
</reference>
<sequence length="74" mass="8099">MYLAYSLTPGYQRMLGKGEHIQSPSSRHSLLCTKSAVARNGIIREVMDGNWAPCGPRLNHKVSEETSPLDTGLA</sequence>
<organism evidence="1 2">
    <name type="scientific">Dreissena polymorpha</name>
    <name type="common">Zebra mussel</name>
    <name type="synonym">Mytilus polymorpha</name>
    <dbReference type="NCBI Taxonomy" id="45954"/>
    <lineage>
        <taxon>Eukaryota</taxon>
        <taxon>Metazoa</taxon>
        <taxon>Spiralia</taxon>
        <taxon>Lophotrochozoa</taxon>
        <taxon>Mollusca</taxon>
        <taxon>Bivalvia</taxon>
        <taxon>Autobranchia</taxon>
        <taxon>Heteroconchia</taxon>
        <taxon>Euheterodonta</taxon>
        <taxon>Imparidentia</taxon>
        <taxon>Neoheterodontei</taxon>
        <taxon>Myida</taxon>
        <taxon>Dreissenoidea</taxon>
        <taxon>Dreissenidae</taxon>
        <taxon>Dreissena</taxon>
    </lineage>
</organism>
<proteinExistence type="predicted"/>
<dbReference type="AlphaFoldDB" id="A0A9D4H7N6"/>
<accession>A0A9D4H7N6</accession>
<dbReference type="EMBL" id="JAIWYP010000005">
    <property type="protein sequence ID" value="KAH3826772.1"/>
    <property type="molecule type" value="Genomic_DNA"/>
</dbReference>
<evidence type="ECO:0000313" key="2">
    <source>
        <dbReference type="Proteomes" id="UP000828390"/>
    </source>
</evidence>
<comment type="caution">
    <text evidence="1">The sequence shown here is derived from an EMBL/GenBank/DDBJ whole genome shotgun (WGS) entry which is preliminary data.</text>
</comment>
<keyword evidence="2" id="KW-1185">Reference proteome</keyword>
<protein>
    <submittedName>
        <fullName evidence="1">Uncharacterized protein</fullName>
    </submittedName>
</protein>
<evidence type="ECO:0000313" key="1">
    <source>
        <dbReference type="EMBL" id="KAH3826772.1"/>
    </source>
</evidence>